<evidence type="ECO:0000313" key="1">
    <source>
        <dbReference type="EMBL" id="KUG15135.1"/>
    </source>
</evidence>
<name>A0A0W8F2P6_9ZZZZ</name>
<dbReference type="EMBL" id="LNQE01001583">
    <property type="protein sequence ID" value="KUG15135.1"/>
    <property type="molecule type" value="Genomic_DNA"/>
</dbReference>
<organism evidence="1">
    <name type="scientific">hydrocarbon metagenome</name>
    <dbReference type="NCBI Taxonomy" id="938273"/>
    <lineage>
        <taxon>unclassified sequences</taxon>
        <taxon>metagenomes</taxon>
        <taxon>ecological metagenomes</taxon>
    </lineage>
</organism>
<protein>
    <submittedName>
        <fullName evidence="1">Uncharacterized protein</fullName>
    </submittedName>
</protein>
<accession>A0A0W8F2P6</accession>
<sequence>MNRMPKTPGCIPTKQGIMNNSPHCVTGVMREISFRMAGINRY</sequence>
<comment type="caution">
    <text evidence="1">The sequence shown here is derived from an EMBL/GenBank/DDBJ whole genome shotgun (WGS) entry which is preliminary data.</text>
</comment>
<reference evidence="1" key="1">
    <citation type="journal article" date="2015" name="Proc. Natl. Acad. Sci. U.S.A.">
        <title>Networks of energetic and metabolic interactions define dynamics in microbial communities.</title>
        <authorList>
            <person name="Embree M."/>
            <person name="Liu J.K."/>
            <person name="Al-Bassam M.M."/>
            <person name="Zengler K."/>
        </authorList>
    </citation>
    <scope>NUCLEOTIDE SEQUENCE</scope>
</reference>
<proteinExistence type="predicted"/>
<dbReference type="AlphaFoldDB" id="A0A0W8F2P6"/>
<gene>
    <name evidence="1" type="ORF">ASZ90_015207</name>
</gene>